<evidence type="ECO:0000313" key="9">
    <source>
        <dbReference type="Proteomes" id="UP000756346"/>
    </source>
</evidence>
<evidence type="ECO:0000256" key="1">
    <source>
        <dbReference type="ARBA" id="ARBA00004141"/>
    </source>
</evidence>
<feature type="domain" description="MARVEL" evidence="7">
    <location>
        <begin position="21"/>
        <end position="120"/>
    </location>
</feature>
<feature type="region of interest" description="Disordered" evidence="5">
    <location>
        <begin position="246"/>
        <end position="304"/>
    </location>
</feature>
<feature type="compositionally biased region" description="Polar residues" evidence="5">
    <location>
        <begin position="281"/>
        <end position="297"/>
    </location>
</feature>
<protein>
    <recommendedName>
        <fullName evidence="7">MARVEL domain-containing protein</fullName>
    </recommendedName>
</protein>
<accession>A0A9P9BUW3</accession>
<sequence length="304" mass="32931">MEQIGKRRPGSDVIPTPIWVMVVRIFQVVLSFVVLGCCGAFVHWLYSDQLGFAIICSLFTWIISIYNIIAEKVPACRRAYNVYATLALDVLMIIFWLASLGALAAYRATFNTPVNASCSSNGSLVDSGECVISKRARGGTSVATKGALNLVSGAAGVSALIMLLYIVSFAYVCHFWRISRARGASGDSEKFNGEMASGIPPQQVSAQQSQSLLNQPSGYQADAHGYAQSHQAPGQYHSPQDLYTQQTQYSQHGTTPYDPYSNQKIDTHYSGASAGYGGHDVSNQHQPVAYSTPTPGQMYQPPPQ</sequence>
<feature type="compositionally biased region" description="Low complexity" evidence="5">
    <location>
        <begin position="200"/>
        <end position="217"/>
    </location>
</feature>
<dbReference type="EMBL" id="JAGTJQ010000002">
    <property type="protein sequence ID" value="KAH7038051.1"/>
    <property type="molecule type" value="Genomic_DNA"/>
</dbReference>
<evidence type="ECO:0000256" key="6">
    <source>
        <dbReference type="SAM" id="Phobius"/>
    </source>
</evidence>
<evidence type="ECO:0000256" key="3">
    <source>
        <dbReference type="ARBA" id="ARBA00022989"/>
    </source>
</evidence>
<reference evidence="8" key="1">
    <citation type="journal article" date="2021" name="Nat. Commun.">
        <title>Genetic determinants of endophytism in the Arabidopsis root mycobiome.</title>
        <authorList>
            <person name="Mesny F."/>
            <person name="Miyauchi S."/>
            <person name="Thiergart T."/>
            <person name="Pickel B."/>
            <person name="Atanasova L."/>
            <person name="Karlsson M."/>
            <person name="Huettel B."/>
            <person name="Barry K.W."/>
            <person name="Haridas S."/>
            <person name="Chen C."/>
            <person name="Bauer D."/>
            <person name="Andreopoulos W."/>
            <person name="Pangilinan J."/>
            <person name="LaButti K."/>
            <person name="Riley R."/>
            <person name="Lipzen A."/>
            <person name="Clum A."/>
            <person name="Drula E."/>
            <person name="Henrissat B."/>
            <person name="Kohler A."/>
            <person name="Grigoriev I.V."/>
            <person name="Martin F.M."/>
            <person name="Hacquard S."/>
        </authorList>
    </citation>
    <scope>NUCLEOTIDE SEQUENCE</scope>
    <source>
        <strain evidence="8">MPI-CAGE-CH-0230</strain>
    </source>
</reference>
<proteinExistence type="predicted"/>
<dbReference type="Proteomes" id="UP000756346">
    <property type="component" value="Unassembled WGS sequence"/>
</dbReference>
<feature type="transmembrane region" description="Helical" evidence="6">
    <location>
        <begin position="82"/>
        <end position="106"/>
    </location>
</feature>
<feature type="transmembrane region" description="Helical" evidence="6">
    <location>
        <begin position="21"/>
        <end position="44"/>
    </location>
</feature>
<dbReference type="PANTHER" id="PTHR37451:SF4">
    <property type="entry name" value="MARVEL DOMAIN-CONTAINING PROTEIN"/>
    <property type="match status" value="1"/>
</dbReference>
<gene>
    <name evidence="8" type="ORF">B0I36DRAFT_359663</name>
</gene>
<evidence type="ECO:0000259" key="7">
    <source>
        <dbReference type="Pfam" id="PF01284"/>
    </source>
</evidence>
<dbReference type="PANTHER" id="PTHR37451">
    <property type="entry name" value="MARVEL DOMAIN"/>
    <property type="match status" value="1"/>
</dbReference>
<keyword evidence="3 6" id="KW-1133">Transmembrane helix</keyword>
<name>A0A9P9BUW3_9PEZI</name>
<feature type="transmembrane region" description="Helical" evidence="6">
    <location>
        <begin position="150"/>
        <end position="172"/>
    </location>
</feature>
<dbReference type="GO" id="GO:0016020">
    <property type="term" value="C:membrane"/>
    <property type="evidence" value="ECO:0007669"/>
    <property type="project" value="UniProtKB-SubCell"/>
</dbReference>
<evidence type="ECO:0000256" key="2">
    <source>
        <dbReference type="ARBA" id="ARBA00022692"/>
    </source>
</evidence>
<keyword evidence="4 6" id="KW-0472">Membrane</keyword>
<dbReference type="RefSeq" id="XP_046017172.1">
    <property type="nucleotide sequence ID" value="XM_046158174.1"/>
</dbReference>
<dbReference type="GeneID" id="70187720"/>
<dbReference type="OrthoDB" id="5241662at2759"/>
<keyword evidence="9" id="KW-1185">Reference proteome</keyword>
<feature type="region of interest" description="Disordered" evidence="5">
    <location>
        <begin position="187"/>
        <end position="220"/>
    </location>
</feature>
<evidence type="ECO:0000313" key="8">
    <source>
        <dbReference type="EMBL" id="KAH7038051.1"/>
    </source>
</evidence>
<evidence type="ECO:0000256" key="5">
    <source>
        <dbReference type="SAM" id="MobiDB-lite"/>
    </source>
</evidence>
<dbReference type="AlphaFoldDB" id="A0A9P9BUW3"/>
<comment type="subcellular location">
    <subcellularLocation>
        <location evidence="1">Membrane</location>
        <topology evidence="1">Multi-pass membrane protein</topology>
    </subcellularLocation>
</comment>
<comment type="caution">
    <text evidence="8">The sequence shown here is derived from an EMBL/GenBank/DDBJ whole genome shotgun (WGS) entry which is preliminary data.</text>
</comment>
<organism evidence="8 9">
    <name type="scientific">Microdochium trichocladiopsis</name>
    <dbReference type="NCBI Taxonomy" id="1682393"/>
    <lineage>
        <taxon>Eukaryota</taxon>
        <taxon>Fungi</taxon>
        <taxon>Dikarya</taxon>
        <taxon>Ascomycota</taxon>
        <taxon>Pezizomycotina</taxon>
        <taxon>Sordariomycetes</taxon>
        <taxon>Xylariomycetidae</taxon>
        <taxon>Xylariales</taxon>
        <taxon>Microdochiaceae</taxon>
        <taxon>Microdochium</taxon>
    </lineage>
</organism>
<keyword evidence="2 6" id="KW-0812">Transmembrane</keyword>
<feature type="compositionally biased region" description="Polar residues" evidence="5">
    <location>
        <begin position="246"/>
        <end position="264"/>
    </location>
</feature>
<dbReference type="InterPro" id="IPR008253">
    <property type="entry name" value="Marvel"/>
</dbReference>
<feature type="transmembrane region" description="Helical" evidence="6">
    <location>
        <begin position="50"/>
        <end position="70"/>
    </location>
</feature>
<evidence type="ECO:0000256" key="4">
    <source>
        <dbReference type="ARBA" id="ARBA00023136"/>
    </source>
</evidence>
<dbReference type="Pfam" id="PF01284">
    <property type="entry name" value="MARVEL"/>
    <property type="match status" value="1"/>
</dbReference>